<sequence length="154" mass="16414">MKKTNLSQLTTLAIITSLSIILGIYIQIKTPTGFLTLLDAGIFFTAFYFGSKEGAIVGGLSGFLIDLLLGYPNWMVISLFAHGGQGFFAGWTGQKRGVGLIFATITMVGGYFLASNAMYGYAAASADIYGNLLQNMVGMAVGFSVSQALKRLKK</sequence>
<evidence type="ECO:0000256" key="3">
    <source>
        <dbReference type="SAM" id="Phobius"/>
    </source>
</evidence>
<keyword evidence="2 3" id="KW-1133">Transmembrane helix</keyword>
<evidence type="ECO:0000256" key="2">
    <source>
        <dbReference type="ARBA" id="ARBA00022989"/>
    </source>
</evidence>
<dbReference type="Pfam" id="PF07155">
    <property type="entry name" value="ECF-ribofla_trS"/>
    <property type="match status" value="1"/>
</dbReference>
<dbReference type="Proteomes" id="UP000653045">
    <property type="component" value="Unassembled WGS sequence"/>
</dbReference>
<protein>
    <submittedName>
        <fullName evidence="4">ECF transporter S component</fullName>
    </submittedName>
</protein>
<keyword evidence="5" id="KW-1185">Reference proteome</keyword>
<reference evidence="4 5" key="1">
    <citation type="journal article" date="2021" name="Int. J. Syst. Evol. Microbiol.">
        <title>Streptococcus vicugnae sp. nov., isolated from faeces of alpacas (Vicugna pacos) and cattle (Bos taurus), Streptococcus zalophi sp. nov., and Streptococcus pacificus sp. nov., isolated from respiratory tract of California sea lions (Zalophus californianus).</title>
        <authorList>
            <person name="Volokhov D.V."/>
            <person name="Zagorodnyaya T.A."/>
            <person name="Shen Z."/>
            <person name="Blom J."/>
            <person name="Furtak V.A."/>
            <person name="Eisenberg T."/>
            <person name="Fan P."/>
            <person name="Jeong K.C."/>
            <person name="Gao Y."/>
            <person name="Zhang S."/>
            <person name="Amselle M."/>
        </authorList>
    </citation>
    <scope>NUCLEOTIDE SEQUENCE [LARGE SCALE GENOMIC DNA]</scope>
    <source>
        <strain evidence="4 5">CSL7591</strain>
    </source>
</reference>
<evidence type="ECO:0000313" key="5">
    <source>
        <dbReference type="Proteomes" id="UP000653045"/>
    </source>
</evidence>
<dbReference type="RefSeq" id="WP_199575799.1">
    <property type="nucleotide sequence ID" value="NZ_JAENBO010000004.1"/>
</dbReference>
<accession>A0ABS0ZJK4</accession>
<dbReference type="EMBL" id="JAENBO010000004">
    <property type="protein sequence ID" value="MBJ8326151.1"/>
    <property type="molecule type" value="Genomic_DNA"/>
</dbReference>
<feature type="transmembrane region" description="Helical" evidence="3">
    <location>
        <begin position="33"/>
        <end position="51"/>
    </location>
</feature>
<organism evidence="4 5">
    <name type="scientific">Streptococcus pacificus</name>
    <dbReference type="NCBI Taxonomy" id="2740577"/>
    <lineage>
        <taxon>Bacteria</taxon>
        <taxon>Bacillati</taxon>
        <taxon>Bacillota</taxon>
        <taxon>Bacilli</taxon>
        <taxon>Lactobacillales</taxon>
        <taxon>Streptococcaceae</taxon>
        <taxon>Streptococcus</taxon>
    </lineage>
</organism>
<evidence type="ECO:0000313" key="4">
    <source>
        <dbReference type="EMBL" id="MBJ8326151.1"/>
    </source>
</evidence>
<evidence type="ECO:0000256" key="1">
    <source>
        <dbReference type="ARBA" id="ARBA00022692"/>
    </source>
</evidence>
<dbReference type="PANTHER" id="PTHR37815:SF3">
    <property type="entry name" value="UPF0397 PROTEIN SPR0429"/>
    <property type="match status" value="1"/>
</dbReference>
<proteinExistence type="predicted"/>
<feature type="transmembrane region" description="Helical" evidence="3">
    <location>
        <begin position="6"/>
        <end position="26"/>
    </location>
</feature>
<dbReference type="Gene3D" id="1.10.1760.20">
    <property type="match status" value="1"/>
</dbReference>
<comment type="caution">
    <text evidence="4">The sequence shown here is derived from an EMBL/GenBank/DDBJ whole genome shotgun (WGS) entry which is preliminary data.</text>
</comment>
<keyword evidence="3" id="KW-0472">Membrane</keyword>
<keyword evidence="1 3" id="KW-0812">Transmembrane</keyword>
<dbReference type="PANTHER" id="PTHR37815">
    <property type="entry name" value="UPF0397 PROTEIN BC_2624-RELATED"/>
    <property type="match status" value="1"/>
</dbReference>
<name>A0ABS0ZJK4_9STRE</name>
<gene>
    <name evidence="4" type="ORF">JHK62_05645</name>
</gene>
<feature type="transmembrane region" description="Helical" evidence="3">
    <location>
        <begin position="98"/>
        <end position="122"/>
    </location>
</feature>
<dbReference type="InterPro" id="IPR009825">
    <property type="entry name" value="ECF_substrate-spec-like"/>
</dbReference>